<name>A0A8C5D8X7_GADMO</name>
<keyword evidence="3" id="KW-1185">Reference proteome</keyword>
<proteinExistence type="predicted"/>
<dbReference type="Gene3D" id="2.60.40.150">
    <property type="entry name" value="C2 domain"/>
    <property type="match status" value="1"/>
</dbReference>
<accession>A0A8C5D8X7</accession>
<dbReference type="SUPFAM" id="SSF49562">
    <property type="entry name" value="C2 domain (Calcium/lipid-binding domain, CaLB)"/>
    <property type="match status" value="1"/>
</dbReference>
<dbReference type="CDD" id="cd00030">
    <property type="entry name" value="C2"/>
    <property type="match status" value="1"/>
</dbReference>
<dbReference type="Ensembl" id="ENSGMOT00000067512.1">
    <property type="protein sequence ID" value="ENSGMOP00000069228.1"/>
    <property type="gene ID" value="ENSGMOG00000032177.1"/>
</dbReference>
<protein>
    <recommendedName>
        <fullName evidence="1">C2 domain-containing protein</fullName>
    </recommendedName>
</protein>
<evidence type="ECO:0000313" key="2">
    <source>
        <dbReference type="Ensembl" id="ENSGMOP00000069228.1"/>
    </source>
</evidence>
<dbReference type="AlphaFoldDB" id="A0A8C5D8X7"/>
<feature type="domain" description="C2" evidence="1">
    <location>
        <begin position="255"/>
        <end position="382"/>
    </location>
</feature>
<dbReference type="Proteomes" id="UP000694546">
    <property type="component" value="Chromosome 6"/>
</dbReference>
<dbReference type="InterPro" id="IPR000008">
    <property type="entry name" value="C2_dom"/>
</dbReference>
<dbReference type="Pfam" id="PF00168">
    <property type="entry name" value="C2"/>
    <property type="match status" value="1"/>
</dbReference>
<reference evidence="2" key="2">
    <citation type="submission" date="2025-09" db="UniProtKB">
        <authorList>
            <consortium name="Ensembl"/>
        </authorList>
    </citation>
    <scope>IDENTIFICATION</scope>
</reference>
<organism evidence="2 3">
    <name type="scientific">Gadus morhua</name>
    <name type="common">Atlantic cod</name>
    <dbReference type="NCBI Taxonomy" id="8049"/>
    <lineage>
        <taxon>Eukaryota</taxon>
        <taxon>Metazoa</taxon>
        <taxon>Chordata</taxon>
        <taxon>Craniata</taxon>
        <taxon>Vertebrata</taxon>
        <taxon>Euteleostomi</taxon>
        <taxon>Actinopterygii</taxon>
        <taxon>Neopterygii</taxon>
        <taxon>Teleostei</taxon>
        <taxon>Neoteleostei</taxon>
        <taxon>Acanthomorphata</taxon>
        <taxon>Zeiogadaria</taxon>
        <taxon>Gadariae</taxon>
        <taxon>Gadiformes</taxon>
        <taxon>Gadoidei</taxon>
        <taxon>Gadidae</taxon>
        <taxon>Gadus</taxon>
    </lineage>
</organism>
<dbReference type="PANTHER" id="PTHR46291:SF9">
    <property type="entry name" value="C2 CALCIUM-DEPENDENT DOMAIN-CONTAINING PROTEIN 4C-LIKE"/>
    <property type="match status" value="1"/>
</dbReference>
<dbReference type="PANTHER" id="PTHR46291">
    <property type="entry name" value="C2 DOMAIN-CONTAINING PROTEIN"/>
    <property type="match status" value="1"/>
</dbReference>
<dbReference type="InterPro" id="IPR035892">
    <property type="entry name" value="C2_domain_sf"/>
</dbReference>
<sequence length="382" mass="41726">PKKSLPQELAHLVAKADACLSPKTTLSKNLNNNILTPDKIPEFCLPPKLFRRKSLAWNPEGPQEYCFPSGALLQKKKKTSQDTTHDEESFRDACLGGTATAKTRRVRPPPFSAEGYGLAGVYESPNTRRKESLFHGTCPGYVFDRSQRCAMQVANQTGSTERDPVSEAASSSSCHLVVNTNTRAHRWRPRNEHSTGLHRGLTSAPAAAAAAVTSGPGARLMTLVPPTVLPVDTLQCQKPLQHEHSIPLLGGGYVRLSTERIPLPLSSSTSGTFTVQVRVVSVEGLMRDDADQRPLSCALSLCLVPGKLQLQKSATIRNCSHPVFNEDFFFTELSEETLSVLELRLKVMDRSASGTLRRGAVRAVVLRPLSQLLPSEPRNAFL</sequence>
<dbReference type="InterPro" id="IPR043549">
    <property type="entry name" value="C2C4C/C2C4D"/>
</dbReference>
<reference evidence="2" key="1">
    <citation type="submission" date="2025-08" db="UniProtKB">
        <authorList>
            <consortium name="Ensembl"/>
        </authorList>
    </citation>
    <scope>IDENTIFICATION</scope>
</reference>
<evidence type="ECO:0000313" key="3">
    <source>
        <dbReference type="Proteomes" id="UP000694546"/>
    </source>
</evidence>
<dbReference type="OMA" id="RQTLNCA"/>
<dbReference type="SMART" id="SM00239">
    <property type="entry name" value="C2"/>
    <property type="match status" value="1"/>
</dbReference>
<evidence type="ECO:0000259" key="1">
    <source>
        <dbReference type="PROSITE" id="PS50004"/>
    </source>
</evidence>
<dbReference type="GeneTree" id="ENSGT00940000178770"/>
<dbReference type="PROSITE" id="PS50004">
    <property type="entry name" value="C2"/>
    <property type="match status" value="1"/>
</dbReference>